<protein>
    <submittedName>
        <fullName evidence="1">Uncharacterized protein</fullName>
    </submittedName>
</protein>
<reference evidence="1" key="1">
    <citation type="submission" date="2020-04" db="EMBL/GenBank/DDBJ databases">
        <title>Genome Assembly and Annotation of Botryosphaeria dothidea sdau 11-99, a Latent Pathogen of Apple Fruit Ring Rot in China.</title>
        <authorList>
            <person name="Yu C."/>
            <person name="Diao Y."/>
            <person name="Lu Q."/>
            <person name="Zhao J."/>
            <person name="Cui S."/>
            <person name="Peng C."/>
            <person name="He B."/>
            <person name="Liu H."/>
        </authorList>
    </citation>
    <scope>NUCLEOTIDE SEQUENCE [LARGE SCALE GENOMIC DNA]</scope>
    <source>
        <strain evidence="1">Sdau11-99</strain>
    </source>
</reference>
<sequence>MAFWLSWTYRHMRQEDAEVDQSNWLDSELATCHAADRGGGESLDLDRSSSFSSSVFWDGRIV</sequence>
<name>A0A8H4J215_9PEZI</name>
<evidence type="ECO:0000313" key="2">
    <source>
        <dbReference type="Proteomes" id="UP000572817"/>
    </source>
</evidence>
<proteinExistence type="predicted"/>
<dbReference type="Proteomes" id="UP000572817">
    <property type="component" value="Unassembled WGS sequence"/>
</dbReference>
<comment type="caution">
    <text evidence="1">The sequence shown here is derived from an EMBL/GenBank/DDBJ whole genome shotgun (WGS) entry which is preliminary data.</text>
</comment>
<dbReference type="EMBL" id="WWBZ02000008">
    <property type="protein sequence ID" value="KAF4311825.1"/>
    <property type="molecule type" value="Genomic_DNA"/>
</dbReference>
<keyword evidence="2" id="KW-1185">Reference proteome</keyword>
<evidence type="ECO:0000313" key="1">
    <source>
        <dbReference type="EMBL" id="KAF4311825.1"/>
    </source>
</evidence>
<organism evidence="1 2">
    <name type="scientific">Botryosphaeria dothidea</name>
    <dbReference type="NCBI Taxonomy" id="55169"/>
    <lineage>
        <taxon>Eukaryota</taxon>
        <taxon>Fungi</taxon>
        <taxon>Dikarya</taxon>
        <taxon>Ascomycota</taxon>
        <taxon>Pezizomycotina</taxon>
        <taxon>Dothideomycetes</taxon>
        <taxon>Dothideomycetes incertae sedis</taxon>
        <taxon>Botryosphaeriales</taxon>
        <taxon>Botryosphaeriaceae</taxon>
        <taxon>Botryosphaeria</taxon>
    </lineage>
</organism>
<gene>
    <name evidence="1" type="ORF">GTA08_BOTSDO12683</name>
</gene>
<accession>A0A8H4J215</accession>
<dbReference type="AlphaFoldDB" id="A0A8H4J215"/>